<name>A0A366RTF7_9HYPO</name>
<sequence>MEIIEFTLPDLDFKADRHVVNGPSQPCLQQQTPPTSDIGSPDTGTSESNIDSQTVPHIARLPCRSSSPVHGTSMRLPGLEAFDRGVEALARFDTRRGDRSLKGLLPSPIPRARKPVQPLPPPRLLWSPWNLPDELSSPERSASPPETAIGLGISYPTKSHGYDGFLGNRSFSFIGRRSVSHYARPMKSCLRSPSSDERNSHGNQQYSVEEGDFIIYARHDKRFKWSRVEQEFAALFGQTPKRSAQGLQAWHYRMNNHIPVWDEDGWLCFDSEESDKPSQTDIKSHRLSNHGQSSELLGIAQRYPERAVNYTWVDAETKKQAKDWAAKRSLQLEFRDRRRRKRIARALAEQPHN</sequence>
<evidence type="ECO:0000313" key="2">
    <source>
        <dbReference type="EMBL" id="RBR20364.1"/>
    </source>
</evidence>
<proteinExistence type="predicted"/>
<protein>
    <submittedName>
        <fullName evidence="2">Uncharacterized protein</fullName>
    </submittedName>
</protein>
<comment type="caution">
    <text evidence="2">The sequence shown here is derived from an EMBL/GenBank/DDBJ whole genome shotgun (WGS) entry which is preliminary data.</text>
</comment>
<reference evidence="2 3" key="1">
    <citation type="submission" date="2018-06" db="EMBL/GenBank/DDBJ databases">
        <title>Fusarium incarnatum-equiseti species complex species 28.</title>
        <authorList>
            <person name="Gardiner D.M."/>
        </authorList>
    </citation>
    <scope>NUCLEOTIDE SEQUENCE [LARGE SCALE GENOMIC DNA]</scope>
    <source>
        <strain evidence="2 3">FIESC_28</strain>
    </source>
</reference>
<feature type="region of interest" description="Disordered" evidence="1">
    <location>
        <begin position="19"/>
        <end position="55"/>
    </location>
</feature>
<dbReference type="Proteomes" id="UP000253153">
    <property type="component" value="Unassembled WGS sequence"/>
</dbReference>
<dbReference type="OrthoDB" id="3921745at2759"/>
<gene>
    <name evidence="2" type="ORF">FIESC28_05328</name>
</gene>
<dbReference type="AlphaFoldDB" id="A0A366RTF7"/>
<dbReference type="GeneID" id="41994771"/>
<evidence type="ECO:0000313" key="3">
    <source>
        <dbReference type="Proteomes" id="UP000253153"/>
    </source>
</evidence>
<dbReference type="EMBL" id="QKXC01000107">
    <property type="protein sequence ID" value="RBR20364.1"/>
    <property type="molecule type" value="Genomic_DNA"/>
</dbReference>
<dbReference type="RefSeq" id="XP_031016546.1">
    <property type="nucleotide sequence ID" value="XM_031159475.1"/>
</dbReference>
<feature type="compositionally biased region" description="Polar residues" evidence="1">
    <location>
        <begin position="22"/>
        <end position="55"/>
    </location>
</feature>
<organism evidence="2 3">
    <name type="scientific">Fusarium coffeatum</name>
    <dbReference type="NCBI Taxonomy" id="231269"/>
    <lineage>
        <taxon>Eukaryota</taxon>
        <taxon>Fungi</taxon>
        <taxon>Dikarya</taxon>
        <taxon>Ascomycota</taxon>
        <taxon>Pezizomycotina</taxon>
        <taxon>Sordariomycetes</taxon>
        <taxon>Hypocreomycetidae</taxon>
        <taxon>Hypocreales</taxon>
        <taxon>Nectriaceae</taxon>
        <taxon>Fusarium</taxon>
        <taxon>Fusarium incarnatum-equiseti species complex</taxon>
    </lineage>
</organism>
<keyword evidence="3" id="KW-1185">Reference proteome</keyword>
<evidence type="ECO:0000256" key="1">
    <source>
        <dbReference type="SAM" id="MobiDB-lite"/>
    </source>
</evidence>
<accession>A0A366RTF7</accession>